<evidence type="ECO:0000256" key="1">
    <source>
        <dbReference type="SAM" id="Phobius"/>
    </source>
</evidence>
<dbReference type="EMBL" id="MU032346">
    <property type="protein sequence ID" value="KAF3767052.1"/>
    <property type="molecule type" value="Genomic_DNA"/>
</dbReference>
<feature type="transmembrane region" description="Helical" evidence="1">
    <location>
        <begin position="53"/>
        <end position="72"/>
    </location>
</feature>
<evidence type="ECO:0000313" key="2">
    <source>
        <dbReference type="EMBL" id="KAF3767052.1"/>
    </source>
</evidence>
<keyword evidence="1" id="KW-0472">Membrane</keyword>
<keyword evidence="1" id="KW-0812">Transmembrane</keyword>
<evidence type="ECO:0000313" key="3">
    <source>
        <dbReference type="Proteomes" id="UP000803844"/>
    </source>
</evidence>
<name>A0A9P4Y635_CRYP1</name>
<dbReference type="AlphaFoldDB" id="A0A9P4Y635"/>
<gene>
    <name evidence="2" type="ORF">M406DRAFT_355449</name>
</gene>
<proteinExistence type="predicted"/>
<dbReference type="GeneID" id="63840306"/>
<dbReference type="RefSeq" id="XP_040778013.1">
    <property type="nucleotide sequence ID" value="XM_040923177.1"/>
</dbReference>
<sequence>MESLRIASSLGCKHSTNCSAALGVSAFRSLENQYGDFCRKILLHRRQEIGESLSSAIIFSLILFLFLCLYTMTMNRVGFNVIFTFGECERIPDDDVRKRKRGCI</sequence>
<organism evidence="2 3">
    <name type="scientific">Cryphonectria parasitica (strain ATCC 38755 / EP155)</name>
    <dbReference type="NCBI Taxonomy" id="660469"/>
    <lineage>
        <taxon>Eukaryota</taxon>
        <taxon>Fungi</taxon>
        <taxon>Dikarya</taxon>
        <taxon>Ascomycota</taxon>
        <taxon>Pezizomycotina</taxon>
        <taxon>Sordariomycetes</taxon>
        <taxon>Sordariomycetidae</taxon>
        <taxon>Diaporthales</taxon>
        <taxon>Cryphonectriaceae</taxon>
        <taxon>Cryphonectria-Endothia species complex</taxon>
        <taxon>Cryphonectria</taxon>
    </lineage>
</organism>
<protein>
    <submittedName>
        <fullName evidence="2">Uncharacterized protein</fullName>
    </submittedName>
</protein>
<keyword evidence="1" id="KW-1133">Transmembrane helix</keyword>
<keyword evidence="3" id="KW-1185">Reference proteome</keyword>
<accession>A0A9P4Y635</accession>
<dbReference type="Proteomes" id="UP000803844">
    <property type="component" value="Unassembled WGS sequence"/>
</dbReference>
<reference evidence="2" key="1">
    <citation type="journal article" date="2020" name="Phytopathology">
        <title>Genome sequence of the chestnut blight fungus Cryphonectria parasitica EP155: A fundamental resource for an archetypical invasive plant pathogen.</title>
        <authorList>
            <person name="Crouch J.A."/>
            <person name="Dawe A."/>
            <person name="Aerts A."/>
            <person name="Barry K."/>
            <person name="Churchill A.C.L."/>
            <person name="Grimwood J."/>
            <person name="Hillman B."/>
            <person name="Milgroom M.G."/>
            <person name="Pangilinan J."/>
            <person name="Smith M."/>
            <person name="Salamov A."/>
            <person name="Schmutz J."/>
            <person name="Yadav J."/>
            <person name="Grigoriev I.V."/>
            <person name="Nuss D."/>
        </authorList>
    </citation>
    <scope>NUCLEOTIDE SEQUENCE</scope>
    <source>
        <strain evidence="2">EP155</strain>
    </source>
</reference>
<comment type="caution">
    <text evidence="2">The sequence shown here is derived from an EMBL/GenBank/DDBJ whole genome shotgun (WGS) entry which is preliminary data.</text>
</comment>